<reference evidence="2 3" key="1">
    <citation type="submission" date="2024-11" db="EMBL/GenBank/DDBJ databases">
        <authorList>
            <person name="Heng Y.C."/>
            <person name="Lim A.C.H."/>
            <person name="Lee J.K.Y."/>
            <person name="Kittelmann S."/>
        </authorList>
    </citation>
    <scope>NUCLEOTIDE SEQUENCE [LARGE SCALE GENOMIC DNA]</scope>
    <source>
        <strain evidence="2 3">WILCCON 0114</strain>
    </source>
</reference>
<organism evidence="2 3">
    <name type="scientific">Clostridium neuense</name>
    <dbReference type="NCBI Taxonomy" id="1728934"/>
    <lineage>
        <taxon>Bacteria</taxon>
        <taxon>Bacillati</taxon>
        <taxon>Bacillota</taxon>
        <taxon>Clostridia</taxon>
        <taxon>Eubacteriales</taxon>
        <taxon>Clostridiaceae</taxon>
        <taxon>Clostridium</taxon>
    </lineage>
</organism>
<feature type="transmembrane region" description="Helical" evidence="1">
    <location>
        <begin position="9"/>
        <end position="29"/>
    </location>
</feature>
<name>A0ABW8TP36_9CLOT</name>
<evidence type="ECO:0008006" key="4">
    <source>
        <dbReference type="Google" id="ProtNLM"/>
    </source>
</evidence>
<evidence type="ECO:0000256" key="1">
    <source>
        <dbReference type="SAM" id="Phobius"/>
    </source>
</evidence>
<accession>A0ABW8TP36</accession>
<proteinExistence type="predicted"/>
<dbReference type="Proteomes" id="UP001623592">
    <property type="component" value="Unassembled WGS sequence"/>
</dbReference>
<comment type="caution">
    <text evidence="2">The sequence shown here is derived from an EMBL/GenBank/DDBJ whole genome shotgun (WGS) entry which is preliminary data.</text>
</comment>
<keyword evidence="3" id="KW-1185">Reference proteome</keyword>
<evidence type="ECO:0000313" key="3">
    <source>
        <dbReference type="Proteomes" id="UP001623592"/>
    </source>
</evidence>
<gene>
    <name evidence="2" type="ORF">ACJDT4_22715</name>
</gene>
<dbReference type="RefSeq" id="WP_406789891.1">
    <property type="nucleotide sequence ID" value="NZ_JBJIAA010000028.1"/>
</dbReference>
<protein>
    <recommendedName>
        <fullName evidence="4">DUF4330 domain-containing protein</fullName>
    </recommendedName>
</protein>
<keyword evidence="1" id="KW-1133">Transmembrane helix</keyword>
<dbReference type="EMBL" id="JBJIAA010000028">
    <property type="protein sequence ID" value="MFL0253223.1"/>
    <property type="molecule type" value="Genomic_DNA"/>
</dbReference>
<evidence type="ECO:0000313" key="2">
    <source>
        <dbReference type="EMBL" id="MFL0253223.1"/>
    </source>
</evidence>
<keyword evidence="1" id="KW-0812">Transmembrane</keyword>
<keyword evidence="1" id="KW-0472">Membrane</keyword>
<sequence>MKRIIKKNVVLIIVLILLCIFGYVVVINIPKLLNVKNNSTNLTSLNNKNDDKEIVDKLGDLKGLCTVTDLNGNEITVDIVKGKRTKDGGSMGGKIQKGKKVEIDNANILIDNYDRETKKSNISSGKISDIKIRSTLTIWGREEEGLFKATKIKIFREVNS</sequence>